<dbReference type="Pfam" id="PF00041">
    <property type="entry name" value="fn3"/>
    <property type="match status" value="1"/>
</dbReference>
<dbReference type="Gene3D" id="3.20.20.80">
    <property type="entry name" value="Glycosidases"/>
    <property type="match status" value="1"/>
</dbReference>
<organism evidence="2 3">
    <name type="scientific">Cohnella silvisoli</name>
    <dbReference type="NCBI Taxonomy" id="2873699"/>
    <lineage>
        <taxon>Bacteria</taxon>
        <taxon>Bacillati</taxon>
        <taxon>Bacillota</taxon>
        <taxon>Bacilli</taxon>
        <taxon>Bacillales</taxon>
        <taxon>Paenibacillaceae</taxon>
        <taxon>Cohnella</taxon>
    </lineage>
</organism>
<dbReference type="RefSeq" id="WP_232185975.1">
    <property type="nucleotide sequence ID" value="NZ_JAIOAP010000007.1"/>
</dbReference>
<dbReference type="CDD" id="cd00063">
    <property type="entry name" value="FN3"/>
    <property type="match status" value="1"/>
</dbReference>
<accession>A0ABV1KWJ4</accession>
<keyword evidence="3" id="KW-1185">Reference proteome</keyword>
<reference evidence="2 3" key="1">
    <citation type="journal article" date="2023" name="Genome Announc.">
        <title>Pan-Genome Analyses of the Genus Cohnella and Proposal of the Novel Species Cohnella silvisoli sp. nov., Isolated from Forest Soil.</title>
        <authorList>
            <person name="Wang C."/>
            <person name="Mao L."/>
            <person name="Bao G."/>
            <person name="Zhu H."/>
        </authorList>
    </citation>
    <scope>NUCLEOTIDE SEQUENCE [LARGE SCALE GENOMIC DNA]</scope>
    <source>
        <strain evidence="2 3">NL03-T5-1</strain>
    </source>
</reference>
<evidence type="ECO:0000313" key="2">
    <source>
        <dbReference type="EMBL" id="MEQ4483862.1"/>
    </source>
</evidence>
<name>A0ABV1KWJ4_9BACL</name>
<gene>
    <name evidence="2" type="ORF">QJS35_15810</name>
</gene>
<sequence length="1505" mass="166069">MLRQSLFLRKICLIVLCTTLISAILFSSGVITQISYADEPYEPNETLQEAVEISLDSSFSSSIDTSGDDDWYKVQSPDARVIQVQLQVPNLKNYDIEVVNANGQLMNQSSNETAVQETFSFLAEANESYYLHIYGTTLNDFGLDPYYLSLSSEALGNYDSYEPNNEKTSAVEIQAGDDFYSYIQSSDDRDWYHFHTLQSQEVEVRLDVASSQDYELSIINESGQTVRSGKKGKGKPEKLTFTTVPNQKYYVVVEGAYSYSHGQQPYHLIVDTLTSQLNYDTAYAGATLGSMKAVQMGDSLYLSVSGTTMQTSFEFYIDSDFNSSTGTAVSNWSDSQGIDYKVSDNSLLKYENGNWIPVGGVTLVGNDTLIEVSVPLAAMGIGATQKIRVGFNKNDSETLPRSGVALFPVFDAAYSSFDPYSMINVDGNVSDWTLSPTAGDGQLSISGMIADGKLFLQADGNIGDWNDFYIDIDYNGNTGKNYSTWPSFGAEFLIENGGLYRVKADRVSWDWLLDLAEYEETATTLELAIPLDELGVTETSTIKVAFNTEDNEVSQTLTIHPTRPQVVIDGLINEWKYFSPLVSGEGSISNLFAIKQDHILNIMTKGNGLSDDQQIYIDSDNNAATGYQGSVMSQNGADYMVQNGILKSYIDGNWSVVSGTVQVSHLSSLAYEFSVDMNGWSNVSDVVRVSVSDGSSYAPASNPPFRMPAISDTLPFVIEIDGTSNDWNRVTQEAVGSLTQSSLSAYKDEDFLHLVVKGTNLNTENVFFLDSDHNAETGFSDQNWNESGIDYKIERNQLFRYETSNQSWINVGPVFASVYPERIEMKLYLDAINAESSDEIKVAYLGKGSLSIPNTGSNMLSVNVINLMGKNASTFYPRESFAVLDNPFRGFTGSARINQTSHQPMGLVTTNITWAELEPVKGEFDWNGVQTRRNFDYWTSKGKKINLRFIMDSPDDTAHKDIPDWLYDELVDAEGAEGAGVWYDDESLGFSPNYNSETLIEEHERVIQALAQKYDNDPRIGFIEIGSLGHFGEFHTVLIEDGFPKVSVSDQYVQHYVDYFHNKKLGMRKPFPLSAQHQMGLFNDVFAGNSTDSWLRWIDKGWSGLEDYNDTNIDSIQLQESSAMPEFWKTNYSGGEFSSGQPVRNYISNDQIMESLRQARESHTTYIGAASLVGYQLGTDITADQQANIDLLLNTLGYRFVLDSVSHSNNIAEGDALAITSSWRNIGVAPFYEQWPIAYALADPNGNLVASSIQNTSIDIRTWAPGSYNNSFSFEIPESIPGGQYTLLVGILDPDTGKPGVKLANEGARFDGWFALDQVAITNATPANPNAPGHLRTTSQTDRSLDLAWDQAYDDDEISGYEVYKNNVLAGFTEDASYLLNGLVQNTAYDISVSAVDIDGNKSVKTTERFTTSVSNLLPNGGFETYTGSSGAADGWNTDGSDWSVVTTPVVEDTRAQRLGLSGLGAGHYIELYRDVAVTAGKTFALDGQFNAASMNDAKVQMNIS</sequence>
<dbReference type="InterPro" id="IPR003961">
    <property type="entry name" value="FN3_dom"/>
</dbReference>
<protein>
    <submittedName>
        <fullName evidence="2">DUF4832 domain-containing protein</fullName>
    </submittedName>
</protein>
<dbReference type="Gene3D" id="2.60.40.10">
    <property type="entry name" value="Immunoglobulins"/>
    <property type="match status" value="1"/>
</dbReference>
<dbReference type="SUPFAM" id="SSF89260">
    <property type="entry name" value="Collagen-binding domain"/>
    <property type="match status" value="1"/>
</dbReference>
<dbReference type="InterPro" id="IPR013783">
    <property type="entry name" value="Ig-like_fold"/>
</dbReference>
<dbReference type="Gene3D" id="2.60.120.380">
    <property type="match status" value="2"/>
</dbReference>
<proteinExistence type="predicted"/>
<dbReference type="Pfam" id="PF16116">
    <property type="entry name" value="DUF4832"/>
    <property type="match status" value="1"/>
</dbReference>
<dbReference type="PROSITE" id="PS50853">
    <property type="entry name" value="FN3"/>
    <property type="match status" value="1"/>
</dbReference>
<dbReference type="InterPro" id="IPR032267">
    <property type="entry name" value="DUF4832"/>
</dbReference>
<dbReference type="SUPFAM" id="SSF51445">
    <property type="entry name" value="(Trans)glycosidases"/>
    <property type="match status" value="1"/>
</dbReference>
<feature type="non-terminal residue" evidence="2">
    <location>
        <position position="1505"/>
    </location>
</feature>
<dbReference type="InterPro" id="IPR036116">
    <property type="entry name" value="FN3_sf"/>
</dbReference>
<dbReference type="SUPFAM" id="SSF49265">
    <property type="entry name" value="Fibronectin type III"/>
    <property type="match status" value="1"/>
</dbReference>
<dbReference type="SMART" id="SM00060">
    <property type="entry name" value="FN3"/>
    <property type="match status" value="1"/>
</dbReference>
<dbReference type="EMBL" id="JASKHM010000008">
    <property type="protein sequence ID" value="MEQ4483862.1"/>
    <property type="molecule type" value="Genomic_DNA"/>
</dbReference>
<dbReference type="InterPro" id="IPR017853">
    <property type="entry name" value="GH"/>
</dbReference>
<dbReference type="Gene3D" id="2.60.120.260">
    <property type="entry name" value="Galactose-binding domain-like"/>
    <property type="match status" value="1"/>
</dbReference>
<evidence type="ECO:0000259" key="1">
    <source>
        <dbReference type="PROSITE" id="PS50853"/>
    </source>
</evidence>
<dbReference type="Proteomes" id="UP001493487">
    <property type="component" value="Unassembled WGS sequence"/>
</dbReference>
<evidence type="ECO:0000313" key="3">
    <source>
        <dbReference type="Proteomes" id="UP001493487"/>
    </source>
</evidence>
<feature type="domain" description="Fibronectin type-III" evidence="1">
    <location>
        <begin position="1331"/>
        <end position="1416"/>
    </location>
</feature>
<comment type="caution">
    <text evidence="2">The sequence shown here is derived from an EMBL/GenBank/DDBJ whole genome shotgun (WGS) entry which is preliminary data.</text>
</comment>